<dbReference type="Pfam" id="PF14388">
    <property type="entry name" value="DUF4419"/>
    <property type="match status" value="1"/>
</dbReference>
<dbReference type="PANTHER" id="PTHR31252:SF11">
    <property type="entry name" value="DUF4419 DOMAIN-CONTAINING PROTEIN"/>
    <property type="match status" value="1"/>
</dbReference>
<proteinExistence type="predicted"/>
<organism evidence="1 2">
    <name type="scientific">Botryobasidium botryosum (strain FD-172 SS1)</name>
    <dbReference type="NCBI Taxonomy" id="930990"/>
    <lineage>
        <taxon>Eukaryota</taxon>
        <taxon>Fungi</taxon>
        <taxon>Dikarya</taxon>
        <taxon>Basidiomycota</taxon>
        <taxon>Agaricomycotina</taxon>
        <taxon>Agaricomycetes</taxon>
        <taxon>Cantharellales</taxon>
        <taxon>Botryobasidiaceae</taxon>
        <taxon>Botryobasidium</taxon>
    </lineage>
</organism>
<dbReference type="InParanoid" id="A0A067M6F1"/>
<dbReference type="EMBL" id="KL198107">
    <property type="protein sequence ID" value="KDQ07442.1"/>
    <property type="molecule type" value="Genomic_DNA"/>
</dbReference>
<protein>
    <submittedName>
        <fullName evidence="1">Uncharacterized protein</fullName>
    </submittedName>
</protein>
<reference evidence="2" key="1">
    <citation type="journal article" date="2014" name="Proc. Natl. Acad. Sci. U.S.A.">
        <title>Extensive sampling of basidiomycete genomes demonstrates inadequacy of the white-rot/brown-rot paradigm for wood decay fungi.</title>
        <authorList>
            <person name="Riley R."/>
            <person name="Salamov A.A."/>
            <person name="Brown D.W."/>
            <person name="Nagy L.G."/>
            <person name="Floudas D."/>
            <person name="Held B.W."/>
            <person name="Levasseur A."/>
            <person name="Lombard V."/>
            <person name="Morin E."/>
            <person name="Otillar R."/>
            <person name="Lindquist E.A."/>
            <person name="Sun H."/>
            <person name="LaButti K.M."/>
            <person name="Schmutz J."/>
            <person name="Jabbour D."/>
            <person name="Luo H."/>
            <person name="Baker S.E."/>
            <person name="Pisabarro A.G."/>
            <person name="Walton J.D."/>
            <person name="Blanchette R.A."/>
            <person name="Henrissat B."/>
            <person name="Martin F."/>
            <person name="Cullen D."/>
            <person name="Hibbett D.S."/>
            <person name="Grigoriev I.V."/>
        </authorList>
    </citation>
    <scope>NUCLEOTIDE SEQUENCE [LARGE SCALE GENOMIC DNA]</scope>
    <source>
        <strain evidence="2">FD-172 SS1</strain>
    </source>
</reference>
<dbReference type="OrthoDB" id="9978173at2759"/>
<evidence type="ECO:0000313" key="2">
    <source>
        <dbReference type="Proteomes" id="UP000027195"/>
    </source>
</evidence>
<dbReference type="HOGENOM" id="CLU_037155_2_0_1"/>
<sequence length="415" mass="46530">MPVTFTVAQHSANPIDFTHVELSPEGLLKSASRGKGEQCAEHLQSSLHDRDLSTLSPQHNGFVEMAIEACNQHYHLVIRPDDVWIAILAQLNFYINAHAEELGHKLIAHEGKKELTITTAGTRYSADSGVMSRRMGDLLHENWRTSDLRHKAVYKELHGWAIPDFTTTTTNDKTIPAVILMSTLKAYFSYKMNFYCGIPSVTLKGEKSDWESILTRLDKLEEFGAEPTEWARILRPVVHRFVSAFDGTPNIGFWSKIAHYSSNGSGMPYLCGWITVFCTWSSEGKWLGDQIGAPPKPARSNLARIYLRFVFVAVRLLLMPDDFSFMPEQYASRSQLTLDGVTYPVIDSSDIPPAYCEVDVLLNDHGEEFRCLMVAGHVAMKSTAGQKGGPLDTIQPSPEWFMFVKGEVPDELPHP</sequence>
<keyword evidence="2" id="KW-1185">Reference proteome</keyword>
<dbReference type="STRING" id="930990.A0A067M6F1"/>
<dbReference type="PANTHER" id="PTHR31252">
    <property type="entry name" value="DUF4419 DOMAIN-CONTAINING PROTEIN"/>
    <property type="match status" value="1"/>
</dbReference>
<dbReference type="Proteomes" id="UP000027195">
    <property type="component" value="Unassembled WGS sequence"/>
</dbReference>
<dbReference type="AlphaFoldDB" id="A0A067M6F1"/>
<evidence type="ECO:0000313" key="1">
    <source>
        <dbReference type="EMBL" id="KDQ07442.1"/>
    </source>
</evidence>
<accession>A0A067M6F1</accession>
<name>A0A067M6F1_BOTB1</name>
<dbReference type="InterPro" id="IPR025533">
    <property type="entry name" value="DUF4419"/>
</dbReference>
<gene>
    <name evidence="1" type="ORF">BOTBODRAFT_180719</name>
</gene>